<dbReference type="OrthoDB" id="660555at2759"/>
<evidence type="ECO:0000256" key="2">
    <source>
        <dbReference type="ARBA" id="ARBA00022771"/>
    </source>
</evidence>
<feature type="region of interest" description="Disordered" evidence="6">
    <location>
        <begin position="636"/>
        <end position="669"/>
    </location>
</feature>
<proteinExistence type="predicted"/>
<feature type="compositionally biased region" description="Low complexity" evidence="6">
    <location>
        <begin position="636"/>
        <end position="651"/>
    </location>
</feature>
<dbReference type="AlphaFoldDB" id="A0A7I8LA27"/>
<feature type="compositionally biased region" description="Basic and acidic residues" evidence="6">
    <location>
        <begin position="505"/>
        <end position="516"/>
    </location>
</feature>
<reference evidence="8" key="1">
    <citation type="submission" date="2020-02" db="EMBL/GenBank/DDBJ databases">
        <authorList>
            <person name="Scholz U."/>
            <person name="Mascher M."/>
            <person name="Fiebig A."/>
        </authorList>
    </citation>
    <scope>NUCLEOTIDE SEQUENCE</scope>
</reference>
<feature type="compositionally biased region" description="Acidic residues" evidence="6">
    <location>
        <begin position="427"/>
        <end position="437"/>
    </location>
</feature>
<dbReference type="SMART" id="SM00064">
    <property type="entry name" value="FYVE"/>
    <property type="match status" value="1"/>
</dbReference>
<dbReference type="SUPFAM" id="SSF57903">
    <property type="entry name" value="FYVE/PHD zinc finger"/>
    <property type="match status" value="1"/>
</dbReference>
<feature type="compositionally biased region" description="Basic and acidic residues" evidence="6">
    <location>
        <begin position="833"/>
        <end position="863"/>
    </location>
</feature>
<dbReference type="PANTHER" id="PTHR47553:SF1">
    <property type="entry name" value="RING_FYVE_PHD ZINC FINGER SUPERFAMILY PROTEIN"/>
    <property type="match status" value="1"/>
</dbReference>
<dbReference type="InterPro" id="IPR011990">
    <property type="entry name" value="TPR-like_helical_dom_sf"/>
</dbReference>
<dbReference type="SUPFAM" id="SSF48452">
    <property type="entry name" value="TPR-like"/>
    <property type="match status" value="1"/>
</dbReference>
<feature type="region of interest" description="Disordered" evidence="6">
    <location>
        <begin position="485"/>
        <end position="516"/>
    </location>
</feature>
<dbReference type="GO" id="GO:0008270">
    <property type="term" value="F:zinc ion binding"/>
    <property type="evidence" value="ECO:0007669"/>
    <property type="project" value="UniProtKB-KW"/>
</dbReference>
<feature type="compositionally biased region" description="Polar residues" evidence="6">
    <location>
        <begin position="108"/>
        <end position="123"/>
    </location>
</feature>
<sequence>MLEKIGLPAKPSMRGGSWVVDASHCQGCSSQFSFISRKHHCRRCGGIFCNSCTQQRMTLRGQGDAPVRICDPCKKLEDAARFELRHGHKNRTMKGTLKLEPRQEEEAFSQTPGTEENLSSSSLREPRSDMATGIASSSKHPNEAATSESNGDALKGGNILNEMESKSPEELRQQAVEEKKKHRILKGEGKHEEALQAFKRGKELERQAQALDIALRKSRRKSSASTNSVISQDKNDSSEGLTDKRNPTSQSRKPVKDDLVSELRDLGWTDGDLHDSDKKPENLSLEGELSSIIKEVLPKASARKGPSAIDNSQVLAHKKKALMLKREGKLAEAKEELKKAKVLEKELEEQALLGQADDSDDELSTLVRSLDDHKQDDPLADFGPNLLTNFDPISVPDDLVLDDNFDVNDDDMNDPDMAAALKSFGWSEEDDHAEEDGTVSLPSRRESPQSEVLRLKKEALNQKRAGNTAEAVGLLKKAKQLEKDLEIAQNEPPASHSRSQPISEVNDKIVTEIKDPEFRPKPKSKLLIQRELLALKKKALALRREGRVDEADEELSKGKDLELQLQEMENPPNLAPAKLEGIKKNQHQSFAPLDVSASFAVDEEPEATPEVTENDMDDPALLSVLKNLGWTEEDVVAVSSTGGSSGQASDQLTEETCPPSSVPKVQRSKAEIQREILAIKRRALAFRRQGKTQEAEEELERAKPLEEQIQAMEAQLPPELSEPKTSKESKVPENEVTQEEAHDVGLERGEASSRSALSLPDVSAPGTSKPESPPVAALVGSQHNQRDPEGISSSQSGKHSVMNPVPDSEDNPSPSLESLDDQIRARKRKAVALKREGKLAEAREELRQAKLMEKGLEEGKRGQVVEVGQSSSSTSTSSTSVVFERKPLSGRDRFKLQQESLAHKRQALRLRREGKIEESEAEFELAKSLEAQLEEMDNSKSLTNKNGAQADDSVVEDLLDPQLMSALRSIGWEESDIKPSSKKVNIISPEKSEAKIAHPKDVAAYPERAKLEEQINSEKRRALNLKRAGKQAEALEALRSAKSLEKKLMSLG</sequence>
<accession>A0A7I8LA27</accession>
<dbReference type="InterPro" id="IPR013083">
    <property type="entry name" value="Znf_RING/FYVE/PHD"/>
</dbReference>
<evidence type="ECO:0000256" key="3">
    <source>
        <dbReference type="ARBA" id="ARBA00022833"/>
    </source>
</evidence>
<evidence type="ECO:0000259" key="7">
    <source>
        <dbReference type="PROSITE" id="PS50178"/>
    </source>
</evidence>
<keyword evidence="1" id="KW-0479">Metal-binding</keyword>
<evidence type="ECO:0000256" key="6">
    <source>
        <dbReference type="SAM" id="MobiDB-lite"/>
    </source>
</evidence>
<feature type="compositionally biased region" description="Basic and acidic residues" evidence="6">
    <location>
        <begin position="163"/>
        <end position="206"/>
    </location>
</feature>
<dbReference type="PROSITE" id="PS50178">
    <property type="entry name" value="ZF_FYVE"/>
    <property type="match status" value="1"/>
</dbReference>
<evidence type="ECO:0000256" key="1">
    <source>
        <dbReference type="ARBA" id="ARBA00022723"/>
    </source>
</evidence>
<keyword evidence="5" id="KW-0175">Coiled coil</keyword>
<feature type="region of interest" description="Disordered" evidence="6">
    <location>
        <begin position="424"/>
        <end position="451"/>
    </location>
</feature>
<feature type="compositionally biased region" description="Basic and acidic residues" evidence="6">
    <location>
        <begin position="233"/>
        <end position="246"/>
    </location>
</feature>
<feature type="region of interest" description="Disordered" evidence="6">
    <location>
        <begin position="87"/>
        <end position="288"/>
    </location>
</feature>
<evidence type="ECO:0000313" key="9">
    <source>
        <dbReference type="Proteomes" id="UP000663760"/>
    </source>
</evidence>
<dbReference type="InterPro" id="IPR000306">
    <property type="entry name" value="Znf_FYVE"/>
</dbReference>
<feature type="compositionally biased region" description="Polar residues" evidence="6">
    <location>
        <begin position="134"/>
        <end position="150"/>
    </location>
</feature>
<evidence type="ECO:0000256" key="4">
    <source>
        <dbReference type="PROSITE-ProRule" id="PRU00091"/>
    </source>
</evidence>
<dbReference type="Pfam" id="PF01363">
    <property type="entry name" value="FYVE"/>
    <property type="match status" value="1"/>
</dbReference>
<dbReference type="InterPro" id="IPR017455">
    <property type="entry name" value="Znf_FYVE-rel"/>
</dbReference>
<feature type="region of interest" description="Disordered" evidence="6">
    <location>
        <begin position="351"/>
        <end position="380"/>
    </location>
</feature>
<feature type="compositionally biased region" description="Basic and acidic residues" evidence="6">
    <location>
        <begin position="254"/>
        <end position="281"/>
    </location>
</feature>
<dbReference type="Proteomes" id="UP000663760">
    <property type="component" value="Chromosome 13"/>
</dbReference>
<evidence type="ECO:0000256" key="5">
    <source>
        <dbReference type="SAM" id="Coils"/>
    </source>
</evidence>
<dbReference type="Gene3D" id="3.30.40.10">
    <property type="entry name" value="Zinc/RING finger domain, C3HC4 (zinc finger)"/>
    <property type="match status" value="1"/>
</dbReference>
<feature type="compositionally biased region" description="Low complexity" evidence="6">
    <location>
        <begin position="870"/>
        <end position="880"/>
    </location>
</feature>
<dbReference type="EMBL" id="LR746276">
    <property type="protein sequence ID" value="CAA7406863.1"/>
    <property type="molecule type" value="Genomic_DNA"/>
</dbReference>
<feature type="domain" description="FYVE-type" evidence="7">
    <location>
        <begin position="19"/>
        <end position="78"/>
    </location>
</feature>
<organism evidence="8 9">
    <name type="scientific">Spirodela intermedia</name>
    <name type="common">Intermediate duckweed</name>
    <dbReference type="NCBI Taxonomy" id="51605"/>
    <lineage>
        <taxon>Eukaryota</taxon>
        <taxon>Viridiplantae</taxon>
        <taxon>Streptophyta</taxon>
        <taxon>Embryophyta</taxon>
        <taxon>Tracheophyta</taxon>
        <taxon>Spermatophyta</taxon>
        <taxon>Magnoliopsida</taxon>
        <taxon>Liliopsida</taxon>
        <taxon>Araceae</taxon>
        <taxon>Lemnoideae</taxon>
        <taxon>Spirodela</taxon>
    </lineage>
</organism>
<evidence type="ECO:0000313" key="8">
    <source>
        <dbReference type="EMBL" id="CAA7406863.1"/>
    </source>
</evidence>
<protein>
    <recommendedName>
        <fullName evidence="7">FYVE-type domain-containing protein</fullName>
    </recommendedName>
</protein>
<name>A0A7I8LA27_SPIIN</name>
<keyword evidence="2 4" id="KW-0863">Zinc-finger</keyword>
<feature type="region of interest" description="Disordered" evidence="6">
    <location>
        <begin position="687"/>
        <end position="884"/>
    </location>
</feature>
<feature type="coiled-coil region" evidence="5">
    <location>
        <begin position="916"/>
        <end position="946"/>
    </location>
</feature>
<keyword evidence="3" id="KW-0862">Zinc</keyword>
<dbReference type="InterPro" id="IPR019734">
    <property type="entry name" value="TPR_rpt"/>
</dbReference>
<dbReference type="InterPro" id="IPR011011">
    <property type="entry name" value="Znf_FYVE_PHD"/>
</dbReference>
<dbReference type="SMART" id="SM00028">
    <property type="entry name" value="TPR"/>
    <property type="match status" value="6"/>
</dbReference>
<gene>
    <name evidence="8" type="ORF">SI8410_13017541</name>
</gene>
<keyword evidence="9" id="KW-1185">Reference proteome</keyword>
<feature type="compositionally biased region" description="Basic and acidic residues" evidence="6">
    <location>
        <begin position="721"/>
        <end position="751"/>
    </location>
</feature>
<dbReference type="PANTHER" id="PTHR47553">
    <property type="entry name" value="MYOSIN-11"/>
    <property type="match status" value="1"/>
</dbReference>